<name>A0A2J8Q433_PANTR</name>
<reference evidence="1 2" key="1">
    <citation type="submission" date="2017-12" db="EMBL/GenBank/DDBJ databases">
        <title>High-resolution comparative analysis of great ape genomes.</title>
        <authorList>
            <person name="Pollen A."/>
            <person name="Hastie A."/>
            <person name="Hormozdiari F."/>
            <person name="Dougherty M."/>
            <person name="Liu R."/>
            <person name="Chaisson M."/>
            <person name="Hoppe E."/>
            <person name="Hill C."/>
            <person name="Pang A."/>
            <person name="Hillier L."/>
            <person name="Baker C."/>
            <person name="Armstrong J."/>
            <person name="Shendure J."/>
            <person name="Paten B."/>
            <person name="Wilson R."/>
            <person name="Chao H."/>
            <person name="Schneider V."/>
            <person name="Ventura M."/>
            <person name="Kronenberg Z."/>
            <person name="Murali S."/>
            <person name="Gordon D."/>
            <person name="Cantsilieris S."/>
            <person name="Munson K."/>
            <person name="Nelson B."/>
            <person name="Raja A."/>
            <person name="Underwood J."/>
            <person name="Diekhans M."/>
            <person name="Fiddes I."/>
            <person name="Haussler D."/>
            <person name="Eichler E."/>
        </authorList>
    </citation>
    <scope>NUCLEOTIDE SEQUENCE [LARGE SCALE GENOMIC DNA]</scope>
    <source>
        <strain evidence="1">Yerkes chimp pedigree #C0471</strain>
    </source>
</reference>
<dbReference type="Proteomes" id="UP000236370">
    <property type="component" value="Unassembled WGS sequence"/>
</dbReference>
<evidence type="ECO:0000313" key="1">
    <source>
        <dbReference type="EMBL" id="PNI91031.1"/>
    </source>
</evidence>
<evidence type="ECO:0000313" key="2">
    <source>
        <dbReference type="Proteomes" id="UP000236370"/>
    </source>
</evidence>
<proteinExistence type="predicted"/>
<sequence length="52" mass="5478">GPEASDRRAPDGTYLLGPGTEPTLKCSLPLPVFRALSACSTSTYCVLCHIVL</sequence>
<dbReference type="EMBL" id="NBAG03000083">
    <property type="protein sequence ID" value="PNI91031.1"/>
    <property type="molecule type" value="Genomic_DNA"/>
</dbReference>
<feature type="non-terminal residue" evidence="1">
    <location>
        <position position="1"/>
    </location>
</feature>
<comment type="caution">
    <text evidence="1">The sequence shown here is derived from an EMBL/GenBank/DDBJ whole genome shotgun (WGS) entry which is preliminary data.</text>
</comment>
<accession>A0A2J8Q433</accession>
<dbReference type="AlphaFoldDB" id="A0A2J8Q433"/>
<organism evidence="1 2">
    <name type="scientific">Pan troglodytes</name>
    <name type="common">Chimpanzee</name>
    <dbReference type="NCBI Taxonomy" id="9598"/>
    <lineage>
        <taxon>Eukaryota</taxon>
        <taxon>Metazoa</taxon>
        <taxon>Chordata</taxon>
        <taxon>Craniata</taxon>
        <taxon>Vertebrata</taxon>
        <taxon>Euteleostomi</taxon>
        <taxon>Mammalia</taxon>
        <taxon>Eutheria</taxon>
        <taxon>Euarchontoglires</taxon>
        <taxon>Primates</taxon>
        <taxon>Haplorrhini</taxon>
        <taxon>Catarrhini</taxon>
        <taxon>Hominidae</taxon>
        <taxon>Pan</taxon>
    </lineage>
</organism>
<gene>
    <name evidence="1" type="ORF">CK820_G0044614</name>
</gene>
<protein>
    <submittedName>
        <fullName evidence="1">ZFP90 isoform 19</fullName>
    </submittedName>
</protein>